<name>A0A316Z3S3_9BASI</name>
<dbReference type="AlphaFoldDB" id="A0A316Z3S3"/>
<feature type="compositionally biased region" description="Basic and acidic residues" evidence="1">
    <location>
        <begin position="148"/>
        <end position="167"/>
    </location>
</feature>
<feature type="compositionally biased region" description="Low complexity" evidence="1">
    <location>
        <begin position="344"/>
        <end position="359"/>
    </location>
</feature>
<evidence type="ECO:0000313" key="3">
    <source>
        <dbReference type="Proteomes" id="UP000245946"/>
    </source>
</evidence>
<accession>A0A316Z3S3</accession>
<feature type="compositionally biased region" description="Low complexity" evidence="1">
    <location>
        <begin position="244"/>
        <end position="265"/>
    </location>
</feature>
<dbReference type="RefSeq" id="XP_025596003.1">
    <property type="nucleotide sequence ID" value="XM_025739115.1"/>
</dbReference>
<sequence length="545" mass="57090">MCARHASRRVVQPLREGRKRRMDVGPSSARLCSARKMSRPVVKRRRERRSATSRNSSAAKAQSTVSRSSHPSEANAPKGSTSSKRGRAENDDDETDEDERVQPNRRRPVPAKATSGSARSAKDAQASSRAFVIADDAPDSGDGEDREGDSSAHEDDAARARQPEGRGQRTKKPSSRLEATNAGAQASSKGDQSRAGSSRSAALVCVEVDVSRPANRSAATKSTAATGRTEPASRLPLKAGGKDGPAAQPVEVAQAAASEAQSAKAGAERSKAARTSPRKRKASPAKASPAKAPPRKTARRGAKTVPDSDADEAEEDDEMATPEQPVSAPKTPAAAVVASPFKQADTPSAGSSADAGASTMLRTPASKSTAGSKAGDLHNAAEATRSSLANRPFKTPTMSRTDGESAGGSSLRRSFSGKPLAALVGASGGHRRPGLGKRSFVPPLHANRKAAPAPRAPLLVKKTKAEERAEAELMLDSDEERERAAETPSQRMRRRIREAEEEPMEPPAGWATAKSKPGADAGHSRSADLSWGGDEGADHAVEDYD</sequence>
<reference evidence="2 3" key="1">
    <citation type="journal article" date="2018" name="Mol. Biol. Evol.">
        <title>Broad Genomic Sampling Reveals a Smut Pathogenic Ancestry of the Fungal Clade Ustilaginomycotina.</title>
        <authorList>
            <person name="Kijpornyongpan T."/>
            <person name="Mondo S.J."/>
            <person name="Barry K."/>
            <person name="Sandor L."/>
            <person name="Lee J."/>
            <person name="Lipzen A."/>
            <person name="Pangilinan J."/>
            <person name="LaButti K."/>
            <person name="Hainaut M."/>
            <person name="Henrissat B."/>
            <person name="Grigoriev I.V."/>
            <person name="Spatafora J.W."/>
            <person name="Aime M.C."/>
        </authorList>
    </citation>
    <scope>NUCLEOTIDE SEQUENCE [LARGE SCALE GENOMIC DNA]</scope>
    <source>
        <strain evidence="2 3">MCA 4186</strain>
    </source>
</reference>
<feature type="compositionally biased region" description="Basic residues" evidence="1">
    <location>
        <begin position="293"/>
        <end position="302"/>
    </location>
</feature>
<feature type="compositionally biased region" description="Polar residues" evidence="1">
    <location>
        <begin position="182"/>
        <end position="200"/>
    </location>
</feature>
<feature type="region of interest" description="Disordered" evidence="1">
    <location>
        <begin position="1"/>
        <end position="545"/>
    </location>
</feature>
<dbReference type="GeneID" id="37266661"/>
<feature type="compositionally biased region" description="Polar residues" evidence="1">
    <location>
        <begin position="62"/>
        <end position="83"/>
    </location>
</feature>
<organism evidence="2 3">
    <name type="scientific">Tilletiopsis washingtonensis</name>
    <dbReference type="NCBI Taxonomy" id="58919"/>
    <lineage>
        <taxon>Eukaryota</taxon>
        <taxon>Fungi</taxon>
        <taxon>Dikarya</taxon>
        <taxon>Basidiomycota</taxon>
        <taxon>Ustilaginomycotina</taxon>
        <taxon>Exobasidiomycetes</taxon>
        <taxon>Entylomatales</taxon>
        <taxon>Entylomatales incertae sedis</taxon>
        <taxon>Tilletiopsis</taxon>
    </lineage>
</organism>
<evidence type="ECO:0000313" key="2">
    <source>
        <dbReference type="EMBL" id="PWN95724.1"/>
    </source>
</evidence>
<feature type="compositionally biased region" description="Acidic residues" evidence="1">
    <location>
        <begin position="136"/>
        <end position="147"/>
    </location>
</feature>
<proteinExistence type="predicted"/>
<feature type="compositionally biased region" description="Acidic residues" evidence="1">
    <location>
        <begin position="90"/>
        <end position="99"/>
    </location>
</feature>
<feature type="compositionally biased region" description="Polar residues" evidence="1">
    <location>
        <begin position="217"/>
        <end position="226"/>
    </location>
</feature>
<gene>
    <name evidence="2" type="ORF">FA09DRAFT_138378</name>
</gene>
<keyword evidence="3" id="KW-1185">Reference proteome</keyword>
<protein>
    <submittedName>
        <fullName evidence="2">Uncharacterized protein</fullName>
    </submittedName>
</protein>
<evidence type="ECO:0000256" key="1">
    <source>
        <dbReference type="SAM" id="MobiDB-lite"/>
    </source>
</evidence>
<feature type="compositionally biased region" description="Basic residues" evidence="1">
    <location>
        <begin position="36"/>
        <end position="48"/>
    </location>
</feature>
<dbReference type="Proteomes" id="UP000245946">
    <property type="component" value="Unassembled WGS sequence"/>
</dbReference>
<feature type="compositionally biased region" description="Basic and acidic residues" evidence="1">
    <location>
        <begin position="536"/>
        <end position="545"/>
    </location>
</feature>
<feature type="compositionally biased region" description="Acidic residues" evidence="1">
    <location>
        <begin position="308"/>
        <end position="320"/>
    </location>
</feature>
<feature type="compositionally biased region" description="Low complexity" evidence="1">
    <location>
        <begin position="52"/>
        <end position="61"/>
    </location>
</feature>
<dbReference type="EMBL" id="KZ819303">
    <property type="protein sequence ID" value="PWN95724.1"/>
    <property type="molecule type" value="Genomic_DNA"/>
</dbReference>